<dbReference type="PROSITE" id="PS50234">
    <property type="entry name" value="VWFA"/>
    <property type="match status" value="2"/>
</dbReference>
<dbReference type="AlphaFoldDB" id="A0A2T7PE87"/>
<accession>A0A2T7PE87</accession>
<dbReference type="InterPro" id="IPR050525">
    <property type="entry name" value="ECM_Assembly_Org"/>
</dbReference>
<proteinExistence type="predicted"/>
<evidence type="ECO:0000313" key="3">
    <source>
        <dbReference type="Proteomes" id="UP000245119"/>
    </source>
</evidence>
<evidence type="ECO:0000313" key="2">
    <source>
        <dbReference type="EMBL" id="PVD31730.1"/>
    </source>
</evidence>
<feature type="domain" description="VWFA" evidence="1">
    <location>
        <begin position="225"/>
        <end position="401"/>
    </location>
</feature>
<dbReference type="PANTHER" id="PTHR24020">
    <property type="entry name" value="COLLAGEN ALPHA"/>
    <property type="match status" value="1"/>
</dbReference>
<dbReference type="InterPro" id="IPR036465">
    <property type="entry name" value="vWFA_dom_sf"/>
</dbReference>
<keyword evidence="3" id="KW-1185">Reference proteome</keyword>
<gene>
    <name evidence="2" type="ORF">C0Q70_07148</name>
</gene>
<reference evidence="2 3" key="1">
    <citation type="submission" date="2018-04" db="EMBL/GenBank/DDBJ databases">
        <title>The genome of golden apple snail Pomacea canaliculata provides insight into stress tolerance and invasive adaptation.</title>
        <authorList>
            <person name="Liu C."/>
            <person name="Liu B."/>
            <person name="Ren Y."/>
            <person name="Zhang Y."/>
            <person name="Wang H."/>
            <person name="Li S."/>
            <person name="Jiang F."/>
            <person name="Yin L."/>
            <person name="Zhang G."/>
            <person name="Qian W."/>
            <person name="Fan W."/>
        </authorList>
    </citation>
    <scope>NUCLEOTIDE SEQUENCE [LARGE SCALE GENOMIC DNA]</scope>
    <source>
        <strain evidence="2">SZHN2017</strain>
        <tissue evidence="2">Muscle</tissue>
    </source>
</reference>
<evidence type="ECO:0000259" key="1">
    <source>
        <dbReference type="PROSITE" id="PS50234"/>
    </source>
</evidence>
<name>A0A2T7PE87_POMCA</name>
<dbReference type="SUPFAM" id="SSF53300">
    <property type="entry name" value="vWA-like"/>
    <property type="match status" value="2"/>
</dbReference>
<dbReference type="EMBL" id="PZQS01000004">
    <property type="protein sequence ID" value="PVD31730.1"/>
    <property type="molecule type" value="Genomic_DNA"/>
</dbReference>
<dbReference type="CDD" id="cd01450">
    <property type="entry name" value="vWFA_subfamily_ECM"/>
    <property type="match status" value="1"/>
</dbReference>
<dbReference type="PANTHER" id="PTHR24020:SF84">
    <property type="entry name" value="VWFA DOMAIN-CONTAINING PROTEIN"/>
    <property type="match status" value="1"/>
</dbReference>
<sequence length="422" mass="46352">MSVVALAAVEPSRLAALIEHVALPGGRFCLECKSKPMEISFVVDASASIWPDNFTLGLNFIEDFVGLFDISPSAVRVSLVTYGEVAYGDDSFGFNAYTNKDSLVKAISEVPYRSGIKTNTSGGINFMMDNHKPEARPEVRQVVIVLTDGNSQEPDLTAQAAKRAREAGLEVFAIGVGQSVSAEELHRIASDNRHVFVVSGYKMLEDIKKRLAYEACDACQMDPVDLSLIIDSSQSIGESNFTVGMDFVQNFVKSFQVNPHTVRVSVVTFGDVVYTDDAFDFDTYDNSKDLLDKLQAIKWRHGTSTNTGAAIEYMRDVQMVKSRPTAAHVCIVITDGQSQLWMKTKEEAKKAREKGIVMYAVGIGKLGEELSEDELLGIAGDRSRMLIADNYAKLNTIREQLTTITCSGIINALHLKATAYRQ</sequence>
<dbReference type="InterPro" id="IPR002035">
    <property type="entry name" value="VWF_A"/>
</dbReference>
<feature type="domain" description="VWFA" evidence="1">
    <location>
        <begin position="38"/>
        <end position="211"/>
    </location>
</feature>
<dbReference type="Pfam" id="PF00092">
    <property type="entry name" value="VWA"/>
    <property type="match status" value="2"/>
</dbReference>
<dbReference type="SMART" id="SM00327">
    <property type="entry name" value="VWA"/>
    <property type="match status" value="2"/>
</dbReference>
<dbReference type="Proteomes" id="UP000245119">
    <property type="component" value="Linkage Group LG4"/>
</dbReference>
<comment type="caution">
    <text evidence="2">The sequence shown here is derived from an EMBL/GenBank/DDBJ whole genome shotgun (WGS) entry which is preliminary data.</text>
</comment>
<dbReference type="OrthoDB" id="6119783at2759"/>
<organism evidence="2 3">
    <name type="scientific">Pomacea canaliculata</name>
    <name type="common">Golden apple snail</name>
    <dbReference type="NCBI Taxonomy" id="400727"/>
    <lineage>
        <taxon>Eukaryota</taxon>
        <taxon>Metazoa</taxon>
        <taxon>Spiralia</taxon>
        <taxon>Lophotrochozoa</taxon>
        <taxon>Mollusca</taxon>
        <taxon>Gastropoda</taxon>
        <taxon>Caenogastropoda</taxon>
        <taxon>Architaenioglossa</taxon>
        <taxon>Ampullarioidea</taxon>
        <taxon>Ampullariidae</taxon>
        <taxon>Pomacea</taxon>
    </lineage>
</organism>
<dbReference type="Gene3D" id="3.40.50.410">
    <property type="entry name" value="von Willebrand factor, type A domain"/>
    <property type="match status" value="2"/>
</dbReference>
<protein>
    <recommendedName>
        <fullName evidence="1">VWFA domain-containing protein</fullName>
    </recommendedName>
</protein>
<dbReference type="PRINTS" id="PR00453">
    <property type="entry name" value="VWFADOMAIN"/>
</dbReference>